<evidence type="ECO:0000259" key="8">
    <source>
        <dbReference type="PROSITE" id="PS51032"/>
    </source>
</evidence>
<keyword evidence="5" id="KW-0539">Nucleus</keyword>
<dbReference type="AlphaFoldDB" id="A0A4D5XF43"/>
<dbReference type="InterPro" id="IPR044808">
    <property type="entry name" value="ERF_plant"/>
</dbReference>
<dbReference type="InterPro" id="IPR036955">
    <property type="entry name" value="AP2/ERF_dom_sf"/>
</dbReference>
<evidence type="ECO:0000256" key="6">
    <source>
        <dbReference type="ARBA" id="ARBA00024343"/>
    </source>
</evidence>
<dbReference type="GO" id="GO:0005634">
    <property type="term" value="C:nucleus"/>
    <property type="evidence" value="ECO:0007669"/>
    <property type="project" value="UniProtKB-SubCell"/>
</dbReference>
<accession>A0A4D5XF43</accession>
<dbReference type="PANTHER" id="PTHR31190">
    <property type="entry name" value="DNA-BINDING DOMAIN"/>
    <property type="match status" value="1"/>
</dbReference>
<dbReference type="CDD" id="cd00018">
    <property type="entry name" value="AP2"/>
    <property type="match status" value="1"/>
</dbReference>
<name>A0A4D5XF43_9ROSA</name>
<dbReference type="Pfam" id="PF00847">
    <property type="entry name" value="AP2"/>
    <property type="match status" value="1"/>
</dbReference>
<feature type="compositionally biased region" description="Basic and acidic residues" evidence="7">
    <location>
        <begin position="302"/>
        <end position="318"/>
    </location>
</feature>
<comment type="similarity">
    <text evidence="6">Belongs to the AP2/ERF transcription factor family. ERF subfamily.</text>
</comment>
<dbReference type="PANTHER" id="PTHR31190:SF476">
    <property type="entry name" value="ETHYLENE-RESPONSIVE TRANSCRIPTION FACTOR 1"/>
    <property type="match status" value="1"/>
</dbReference>
<proteinExistence type="evidence at transcript level"/>
<dbReference type="Gene3D" id="3.30.730.10">
    <property type="entry name" value="AP2/ERF domain"/>
    <property type="match status" value="1"/>
</dbReference>
<feature type="region of interest" description="Disordered" evidence="7">
    <location>
        <begin position="251"/>
        <end position="326"/>
    </location>
</feature>
<comment type="subcellular location">
    <subcellularLocation>
        <location evidence="1">Nucleus</location>
    </subcellularLocation>
</comment>
<dbReference type="PROSITE" id="PS51032">
    <property type="entry name" value="AP2_ERF"/>
    <property type="match status" value="1"/>
</dbReference>
<keyword evidence="2" id="KW-0805">Transcription regulation</keyword>
<organism evidence="9">
    <name type="scientific">Pyrus ussuriensis</name>
    <name type="common">Ussurian pear</name>
    <dbReference type="NCBI Taxonomy" id="309349"/>
    <lineage>
        <taxon>Eukaryota</taxon>
        <taxon>Viridiplantae</taxon>
        <taxon>Streptophyta</taxon>
        <taxon>Embryophyta</taxon>
        <taxon>Tracheophyta</taxon>
        <taxon>Spermatophyta</taxon>
        <taxon>Magnoliopsida</taxon>
        <taxon>eudicotyledons</taxon>
        <taxon>Gunneridae</taxon>
        <taxon>Pentapetalae</taxon>
        <taxon>rosids</taxon>
        <taxon>fabids</taxon>
        <taxon>Rosales</taxon>
        <taxon>Rosaceae</taxon>
        <taxon>Amygdaloideae</taxon>
        <taxon>Maleae</taxon>
        <taxon>Pyrus</taxon>
    </lineage>
</organism>
<sequence length="342" mass="37932">MEEQPQHYTSCCSLTVNNIGSPCMMPCLTQQWGDLPFQVDNSEDMIAYNSVHDALSLGWSPDHSLPFQVDDWDDMIDYNSLHDALSLGWSPDHSLECVKPEQTYDLDHLFDQSHDQLPPDVSTQSQHHDFNVSINGNEPSPTLVLPPDTDIPPLDHDDRDQNQVQVGDAVAEQDGVNVNVPKLQKSGVARGKHYRGVRQRPWGKFAAEIRDPAKNGARVWLGTYETSEEAALAYDRAAFRIRGSKALLNFPHRIGLNEPPPVRVTGKRKEPEQEAAASSSTFSSSSSSSSSSATPTAATKRTKLDKSVSSSADHDHQANMRHKRQKNNTLYLLPLGEQLLVS</sequence>
<feature type="region of interest" description="Disordered" evidence="7">
    <location>
        <begin position="112"/>
        <end position="160"/>
    </location>
</feature>
<evidence type="ECO:0000256" key="1">
    <source>
        <dbReference type="ARBA" id="ARBA00004123"/>
    </source>
</evidence>
<dbReference type="FunFam" id="3.30.730.10:FF:000001">
    <property type="entry name" value="Ethylene-responsive transcription factor 2"/>
    <property type="match status" value="1"/>
</dbReference>
<feature type="domain" description="AP2/ERF" evidence="8">
    <location>
        <begin position="193"/>
        <end position="251"/>
    </location>
</feature>
<reference evidence="9" key="1">
    <citation type="submission" date="2018-04" db="EMBL/GenBank/DDBJ databases">
        <title>Study on the mechanism of ethylene synthesis in the fruit of Brassicasterol on 'Nanguo' Pear.</title>
        <authorList>
            <person name="Qu Y."/>
            <person name="Yue P."/>
            <person name="Wang A."/>
        </authorList>
    </citation>
    <scope>NUCLEOTIDE SEQUENCE</scope>
</reference>
<evidence type="ECO:0000256" key="2">
    <source>
        <dbReference type="ARBA" id="ARBA00023015"/>
    </source>
</evidence>
<dbReference type="SUPFAM" id="SSF54171">
    <property type="entry name" value="DNA-binding domain"/>
    <property type="match status" value="1"/>
</dbReference>
<evidence type="ECO:0000256" key="3">
    <source>
        <dbReference type="ARBA" id="ARBA00023125"/>
    </source>
</evidence>
<dbReference type="GO" id="GO:0009873">
    <property type="term" value="P:ethylene-activated signaling pathway"/>
    <property type="evidence" value="ECO:0007669"/>
    <property type="project" value="InterPro"/>
</dbReference>
<dbReference type="SMART" id="SM00380">
    <property type="entry name" value="AP2"/>
    <property type="match status" value="1"/>
</dbReference>
<dbReference type="GO" id="GO:0003677">
    <property type="term" value="F:DNA binding"/>
    <property type="evidence" value="ECO:0007669"/>
    <property type="project" value="UniProtKB-KW"/>
</dbReference>
<keyword evidence="4" id="KW-0804">Transcription</keyword>
<evidence type="ECO:0000313" key="9">
    <source>
        <dbReference type="EMBL" id="QBK19675.1"/>
    </source>
</evidence>
<keyword evidence="3" id="KW-0238">DNA-binding</keyword>
<evidence type="ECO:0000256" key="5">
    <source>
        <dbReference type="ARBA" id="ARBA00023242"/>
    </source>
</evidence>
<feature type="compositionally biased region" description="Low complexity" evidence="7">
    <location>
        <begin position="275"/>
        <end position="299"/>
    </location>
</feature>
<dbReference type="PRINTS" id="PR00367">
    <property type="entry name" value="ETHRSPELEMNT"/>
</dbReference>
<protein>
    <submittedName>
        <fullName evidence="9">Ethylene Responsive Factor ERF2</fullName>
    </submittedName>
</protein>
<dbReference type="InterPro" id="IPR016177">
    <property type="entry name" value="DNA-bd_dom_sf"/>
</dbReference>
<evidence type="ECO:0000256" key="4">
    <source>
        <dbReference type="ARBA" id="ARBA00023163"/>
    </source>
</evidence>
<evidence type="ECO:0000256" key="7">
    <source>
        <dbReference type="SAM" id="MobiDB-lite"/>
    </source>
</evidence>
<dbReference type="GO" id="GO:0003700">
    <property type="term" value="F:DNA-binding transcription factor activity"/>
    <property type="evidence" value="ECO:0007669"/>
    <property type="project" value="InterPro"/>
</dbReference>
<dbReference type="InterPro" id="IPR001471">
    <property type="entry name" value="AP2/ERF_dom"/>
</dbReference>
<dbReference type="EMBL" id="MH188911">
    <property type="protein sequence ID" value="QBK19675.1"/>
    <property type="molecule type" value="mRNA"/>
</dbReference>